<dbReference type="EMBL" id="LN555524">
    <property type="protein sequence ID" value="CED95118.1"/>
    <property type="molecule type" value="Genomic_DNA"/>
</dbReference>
<keyword evidence="2" id="KW-0614">Plasmid</keyword>
<feature type="domain" description="Resolvase/invertase-type recombinase catalytic" evidence="1">
    <location>
        <begin position="2"/>
        <end position="143"/>
    </location>
</feature>
<dbReference type="Pfam" id="PF00239">
    <property type="entry name" value="Resolvase"/>
    <property type="match status" value="1"/>
</dbReference>
<keyword evidence="3" id="KW-1185">Reference proteome</keyword>
<dbReference type="RefSeq" id="WP_180703733.1">
    <property type="nucleotide sequence ID" value="NZ_LN555524.1"/>
</dbReference>
<dbReference type="SMART" id="SM00857">
    <property type="entry name" value="Resolvase"/>
    <property type="match status" value="1"/>
</dbReference>
<accession>A0A1V1I4I2</accession>
<dbReference type="GeneID" id="82206660"/>
<name>A0A1V1I4I2_9FIRM</name>
<protein>
    <submittedName>
        <fullName evidence="2">Resolvase domain</fullName>
    </submittedName>
</protein>
<dbReference type="GO" id="GO:0000150">
    <property type="term" value="F:DNA strand exchange activity"/>
    <property type="evidence" value="ECO:0007669"/>
    <property type="project" value="InterPro"/>
</dbReference>
<dbReference type="PROSITE" id="PS51736">
    <property type="entry name" value="RECOMBINASES_3"/>
    <property type="match status" value="1"/>
</dbReference>
<dbReference type="CDD" id="cd03768">
    <property type="entry name" value="SR_ResInv"/>
    <property type="match status" value="1"/>
</dbReference>
<dbReference type="SUPFAM" id="SSF53041">
    <property type="entry name" value="Resolvase-like"/>
    <property type="match status" value="1"/>
</dbReference>
<dbReference type="KEGG" id="ril:CRIB_2528"/>
<reference evidence="2 3" key="1">
    <citation type="submission" date="2014-04" db="EMBL/GenBank/DDBJ databases">
        <authorList>
            <person name="Hornung B.V."/>
        </authorList>
    </citation>
    <scope>NUCLEOTIDE SEQUENCE [LARGE SCALE GENOMIC DNA]</scope>
    <source>
        <strain evidence="2 3">CRIB</strain>
        <plasmid evidence="3">Plasmid1</plasmid>
    </source>
</reference>
<dbReference type="PANTHER" id="PTHR30461:SF19">
    <property type="entry name" value="SITE-SPECIFIC RECOMBINASE RESOLVASE FAMILY"/>
    <property type="match status" value="1"/>
</dbReference>
<sequence>MAVYGYCRCSTDDTKQSVDRQIKDVMELGAEPKLIYTEYESGTKRDRIELNRMLEAISEGDTLIVTELSRISRSMRDLLSILDILKDKKVKVILGAFTLDFTKGDVDPMVMGMVNMMGVFSEMEREITVSRIKSGLATAKAKGKVLGRAKTTLDSIPPLFKKNYVRYKNGELNVTELGRMSEIKSRTTVYKYIKMLEENKGDAE</sequence>
<proteinExistence type="predicted"/>
<dbReference type="Gene3D" id="3.40.50.1390">
    <property type="entry name" value="Resolvase, N-terminal catalytic domain"/>
    <property type="match status" value="1"/>
</dbReference>
<dbReference type="InterPro" id="IPR036162">
    <property type="entry name" value="Resolvase-like_N_sf"/>
</dbReference>
<dbReference type="InterPro" id="IPR006119">
    <property type="entry name" value="Resolv_N"/>
</dbReference>
<evidence type="ECO:0000313" key="2">
    <source>
        <dbReference type="EMBL" id="CED95118.1"/>
    </source>
</evidence>
<dbReference type="AlphaFoldDB" id="A0A1V1I4I2"/>
<geneLocation type="plasmid" evidence="3">
    <name>Plasmid1</name>
</geneLocation>
<dbReference type="GO" id="GO:0003677">
    <property type="term" value="F:DNA binding"/>
    <property type="evidence" value="ECO:0007669"/>
    <property type="project" value="InterPro"/>
</dbReference>
<dbReference type="InterPro" id="IPR050639">
    <property type="entry name" value="SSR_resolvase"/>
</dbReference>
<organism evidence="2 3">
    <name type="scientific">Romboutsia ilealis</name>
    <dbReference type="NCBI Taxonomy" id="1115758"/>
    <lineage>
        <taxon>Bacteria</taxon>
        <taxon>Bacillati</taxon>
        <taxon>Bacillota</taxon>
        <taxon>Clostridia</taxon>
        <taxon>Peptostreptococcales</taxon>
        <taxon>Peptostreptococcaceae</taxon>
        <taxon>Romboutsia</taxon>
    </lineage>
</organism>
<dbReference type="Proteomes" id="UP000245622">
    <property type="component" value="Chromosome 1"/>
</dbReference>
<evidence type="ECO:0000259" key="1">
    <source>
        <dbReference type="PROSITE" id="PS51736"/>
    </source>
</evidence>
<dbReference type="PANTHER" id="PTHR30461">
    <property type="entry name" value="DNA-INVERTASE FROM LAMBDOID PROPHAGE"/>
    <property type="match status" value="1"/>
</dbReference>
<gene>
    <name evidence="2" type="ORF">CRIB_2528</name>
</gene>
<evidence type="ECO:0000313" key="3">
    <source>
        <dbReference type="Proteomes" id="UP000245622"/>
    </source>
</evidence>